<dbReference type="SUPFAM" id="SSF55729">
    <property type="entry name" value="Acyl-CoA N-acyltransferases (Nat)"/>
    <property type="match status" value="1"/>
</dbReference>
<name>A0A923N4Q2_9BACT</name>
<evidence type="ECO:0000313" key="1">
    <source>
        <dbReference type="EMBL" id="MBC5991692.1"/>
    </source>
</evidence>
<protein>
    <recommendedName>
        <fullName evidence="3">N-acetyltransferase domain-containing protein</fullName>
    </recommendedName>
</protein>
<sequence>MQLIEVNTPELAKEFLMVQVRMYKKDPNYIRPLDKDINNVFDPKKNKLLRDSEAIRWILKDGKGETIGRVAAFINKKTAKTFEQPTGGMGFFDCINNQEAANMLFDACKNWLQERGMEAMDGPVNFGDRDKWWGLLIDGFTPPNYGMHYNFPYYQQLFENYGFGLYFNQYTYYRTVEDPLPEKYNEKAQRILSDSAYSFRHMEKTKLAKYTEDFRTVYNKGWAKHEGVKPMSEAQAATVMKTLKPVIDERIIWFAYHNEEPAGFFIAIPELNKVFKYVNGELDLWGKLKFVFHKWRGACNTMYGIVFGITPEHQSKGVEAAMIVEAGKFIQGNPSMPYVDLQMNWIGDFNPKMMHLVEQVGGRIYKTHATYRYLFDRTKEFKRAAIIR</sequence>
<dbReference type="AlphaFoldDB" id="A0A923N4Q2"/>
<gene>
    <name evidence="1" type="ORF">H8S84_02450</name>
</gene>
<dbReference type="PANTHER" id="PTHR41368">
    <property type="entry name" value="PROTEIN YGHO"/>
    <property type="match status" value="1"/>
</dbReference>
<dbReference type="RefSeq" id="WP_187065684.1">
    <property type="nucleotide sequence ID" value="NZ_JACRVF010000001.1"/>
</dbReference>
<proteinExistence type="predicted"/>
<accession>A0A923N4Q2</accession>
<dbReference type="InterPro" id="IPR016181">
    <property type="entry name" value="Acyl_CoA_acyltransferase"/>
</dbReference>
<dbReference type="PANTHER" id="PTHR41368:SF1">
    <property type="entry name" value="PROTEIN YGHO"/>
    <property type="match status" value="1"/>
</dbReference>
<organism evidence="1 2">
    <name type="scientific">Pontibacter cellulosilyticus</name>
    <dbReference type="NCBI Taxonomy" id="1720253"/>
    <lineage>
        <taxon>Bacteria</taxon>
        <taxon>Pseudomonadati</taxon>
        <taxon>Bacteroidota</taxon>
        <taxon>Cytophagia</taxon>
        <taxon>Cytophagales</taxon>
        <taxon>Hymenobacteraceae</taxon>
        <taxon>Pontibacter</taxon>
    </lineage>
</organism>
<dbReference type="InterPro" id="IPR039968">
    <property type="entry name" value="BcerS-like"/>
</dbReference>
<dbReference type="Gene3D" id="3.40.630.30">
    <property type="match status" value="1"/>
</dbReference>
<evidence type="ECO:0008006" key="3">
    <source>
        <dbReference type="Google" id="ProtNLM"/>
    </source>
</evidence>
<evidence type="ECO:0000313" key="2">
    <source>
        <dbReference type="Proteomes" id="UP000603640"/>
    </source>
</evidence>
<comment type="caution">
    <text evidence="1">The sequence shown here is derived from an EMBL/GenBank/DDBJ whole genome shotgun (WGS) entry which is preliminary data.</text>
</comment>
<reference evidence="1" key="1">
    <citation type="submission" date="2020-08" db="EMBL/GenBank/DDBJ databases">
        <title>Pontibacter sp. SD6 16S ribosomal RNA gene Genome sequencing and assembly.</title>
        <authorList>
            <person name="Kang M."/>
        </authorList>
    </citation>
    <scope>NUCLEOTIDE SEQUENCE</scope>
    <source>
        <strain evidence="1">SD6</strain>
    </source>
</reference>
<dbReference type="EMBL" id="JACRVF010000001">
    <property type="protein sequence ID" value="MBC5991692.1"/>
    <property type="molecule type" value="Genomic_DNA"/>
</dbReference>
<dbReference type="Proteomes" id="UP000603640">
    <property type="component" value="Unassembled WGS sequence"/>
</dbReference>
<keyword evidence="2" id="KW-1185">Reference proteome</keyword>